<dbReference type="GO" id="GO:0016757">
    <property type="term" value="F:glycosyltransferase activity"/>
    <property type="evidence" value="ECO:0007669"/>
    <property type="project" value="UniProtKB-KW"/>
</dbReference>
<protein>
    <recommendedName>
        <fullName evidence="4">Glycosyltransferase 2-like domain-containing protein</fullName>
    </recommendedName>
</protein>
<evidence type="ECO:0000259" key="4">
    <source>
        <dbReference type="Pfam" id="PF00535"/>
    </source>
</evidence>
<evidence type="ECO:0000256" key="1">
    <source>
        <dbReference type="ARBA" id="ARBA00006739"/>
    </source>
</evidence>
<organism evidence="5 6">
    <name type="scientific">Candidatus Spechtbacteria bacterium RIFCSPLOWO2_01_FULL_46_10</name>
    <dbReference type="NCBI Taxonomy" id="1802163"/>
    <lineage>
        <taxon>Bacteria</taxon>
        <taxon>Candidatus Spechtiibacteriota</taxon>
    </lineage>
</organism>
<dbReference type="PANTHER" id="PTHR43179">
    <property type="entry name" value="RHAMNOSYLTRANSFERASE WBBL"/>
    <property type="match status" value="1"/>
</dbReference>
<accession>A0A1G2HH85</accession>
<dbReference type="SUPFAM" id="SSF53448">
    <property type="entry name" value="Nucleotide-diphospho-sugar transferases"/>
    <property type="match status" value="1"/>
</dbReference>
<comment type="similarity">
    <text evidence="1">Belongs to the glycosyltransferase 2 family.</text>
</comment>
<name>A0A1G2HH85_9BACT</name>
<comment type="caution">
    <text evidence="5">The sequence shown here is derived from an EMBL/GenBank/DDBJ whole genome shotgun (WGS) entry which is preliminary data.</text>
</comment>
<reference evidence="5 6" key="1">
    <citation type="journal article" date="2016" name="Nat. Commun.">
        <title>Thousands of microbial genomes shed light on interconnected biogeochemical processes in an aquifer system.</title>
        <authorList>
            <person name="Anantharaman K."/>
            <person name="Brown C.T."/>
            <person name="Hug L.A."/>
            <person name="Sharon I."/>
            <person name="Castelle C.J."/>
            <person name="Probst A.J."/>
            <person name="Thomas B.C."/>
            <person name="Singh A."/>
            <person name="Wilkins M.J."/>
            <person name="Karaoz U."/>
            <person name="Brodie E.L."/>
            <person name="Williams K.H."/>
            <person name="Hubbard S.S."/>
            <person name="Banfield J.F."/>
        </authorList>
    </citation>
    <scope>NUCLEOTIDE SEQUENCE [LARGE SCALE GENOMIC DNA]</scope>
</reference>
<dbReference type="Proteomes" id="UP000179153">
    <property type="component" value="Unassembled WGS sequence"/>
</dbReference>
<feature type="domain" description="Glycosyltransferase 2-like" evidence="4">
    <location>
        <begin position="12"/>
        <end position="195"/>
    </location>
</feature>
<dbReference type="PANTHER" id="PTHR43179:SF12">
    <property type="entry name" value="GALACTOFURANOSYLTRANSFERASE GLFT2"/>
    <property type="match status" value="1"/>
</dbReference>
<dbReference type="Pfam" id="PF00535">
    <property type="entry name" value="Glycos_transf_2"/>
    <property type="match status" value="1"/>
</dbReference>
<dbReference type="EMBL" id="MHOI01000008">
    <property type="protein sequence ID" value="OGZ61864.1"/>
    <property type="molecule type" value="Genomic_DNA"/>
</dbReference>
<evidence type="ECO:0000256" key="2">
    <source>
        <dbReference type="ARBA" id="ARBA00022676"/>
    </source>
</evidence>
<keyword evidence="2" id="KW-0328">Glycosyltransferase</keyword>
<gene>
    <name evidence="5" type="ORF">A2932_01535</name>
</gene>
<dbReference type="Gene3D" id="3.90.550.10">
    <property type="entry name" value="Spore Coat Polysaccharide Biosynthesis Protein SpsA, Chain A"/>
    <property type="match status" value="1"/>
</dbReference>
<dbReference type="STRING" id="1802163.A2932_01535"/>
<evidence type="ECO:0000313" key="5">
    <source>
        <dbReference type="EMBL" id="OGZ61864.1"/>
    </source>
</evidence>
<proteinExistence type="inferred from homology"/>
<dbReference type="InterPro" id="IPR001173">
    <property type="entry name" value="Glyco_trans_2-like"/>
</dbReference>
<dbReference type="InterPro" id="IPR029044">
    <property type="entry name" value="Nucleotide-diphossugar_trans"/>
</dbReference>
<evidence type="ECO:0000256" key="3">
    <source>
        <dbReference type="ARBA" id="ARBA00022679"/>
    </source>
</evidence>
<sequence length="321" mass="36493">MMGKGTKPLVAVLLINWNNSDLTLECLESLKSVSYPNFYVIVTDNGSDDGSVERLNKFARKTKEFTANVIENGENLGFSGGTNSGICQALRDGADYMILLNNDSVVHGKFLDKLVEVGENYPKAGILAPTVYFYYMPKLVWFGGDTKIQWHNVDKTIEWENELFKKELPQGAMPQKVSFITGAAMMIKRAVAEQVGLFDERFFLYFEDADYVFRTQKAGWNLMWVPGSTVWHKVSATTLTKVGSPKLHYYHTRNGMLLSKKHAPAWLCAWRPLWALYKGKKQIIKLILIPKADNAVSLAIMRGIFDYYRGRFGKYPEKLDK</sequence>
<dbReference type="CDD" id="cd04186">
    <property type="entry name" value="GT_2_like_c"/>
    <property type="match status" value="1"/>
</dbReference>
<evidence type="ECO:0000313" key="6">
    <source>
        <dbReference type="Proteomes" id="UP000179153"/>
    </source>
</evidence>
<dbReference type="AlphaFoldDB" id="A0A1G2HH85"/>
<keyword evidence="3" id="KW-0808">Transferase</keyword>